<dbReference type="PANTHER" id="PTHR40626">
    <property type="entry name" value="MIP31509P"/>
    <property type="match status" value="1"/>
</dbReference>
<dbReference type="CDD" id="cd12148">
    <property type="entry name" value="fungal_TF_MHR"/>
    <property type="match status" value="1"/>
</dbReference>
<comment type="subcellular location">
    <subcellularLocation>
        <location evidence="1">Nucleus</location>
    </subcellularLocation>
</comment>
<dbReference type="InterPro" id="IPR007219">
    <property type="entry name" value="XnlR_reg_dom"/>
</dbReference>
<evidence type="ECO:0000256" key="4">
    <source>
        <dbReference type="ARBA" id="ARBA00022771"/>
    </source>
</evidence>
<keyword evidence="6" id="KW-0539">Nucleus</keyword>
<keyword evidence="10" id="KW-1185">Reference proteome</keyword>
<organism evidence="9 10">
    <name type="scientific">Aspergillus cavernicola</name>
    <dbReference type="NCBI Taxonomy" id="176166"/>
    <lineage>
        <taxon>Eukaryota</taxon>
        <taxon>Fungi</taxon>
        <taxon>Dikarya</taxon>
        <taxon>Ascomycota</taxon>
        <taxon>Pezizomycotina</taxon>
        <taxon>Eurotiomycetes</taxon>
        <taxon>Eurotiomycetidae</taxon>
        <taxon>Eurotiales</taxon>
        <taxon>Aspergillaceae</taxon>
        <taxon>Aspergillus</taxon>
        <taxon>Aspergillus subgen. Nidulantes</taxon>
    </lineage>
</organism>
<name>A0ABR4IDE6_9EURO</name>
<dbReference type="Pfam" id="PF04082">
    <property type="entry name" value="Fungal_trans"/>
    <property type="match status" value="1"/>
</dbReference>
<protein>
    <submittedName>
        <fullName evidence="9">Fungal-specific transcription factor domain-containing protein</fullName>
    </submittedName>
</protein>
<dbReference type="SUPFAM" id="SSF57667">
    <property type="entry name" value="beta-beta-alpha zinc fingers"/>
    <property type="match status" value="1"/>
</dbReference>
<comment type="caution">
    <text evidence="9">The sequence shown here is derived from an EMBL/GenBank/DDBJ whole genome shotgun (WGS) entry which is preliminary data.</text>
</comment>
<dbReference type="EMBL" id="JBFXLS010000034">
    <property type="protein sequence ID" value="KAL2825772.1"/>
    <property type="molecule type" value="Genomic_DNA"/>
</dbReference>
<feature type="domain" description="C2H2-type" evidence="8">
    <location>
        <begin position="4"/>
        <end position="33"/>
    </location>
</feature>
<dbReference type="InterPro" id="IPR013087">
    <property type="entry name" value="Znf_C2H2_type"/>
</dbReference>
<evidence type="ECO:0000256" key="3">
    <source>
        <dbReference type="ARBA" id="ARBA00022737"/>
    </source>
</evidence>
<dbReference type="Proteomes" id="UP001610335">
    <property type="component" value="Unassembled WGS sequence"/>
</dbReference>
<dbReference type="PROSITE" id="PS50157">
    <property type="entry name" value="ZINC_FINGER_C2H2_2"/>
    <property type="match status" value="2"/>
</dbReference>
<feature type="domain" description="C2H2-type" evidence="8">
    <location>
        <begin position="33"/>
        <end position="60"/>
    </location>
</feature>
<dbReference type="InterPro" id="IPR036236">
    <property type="entry name" value="Znf_C2H2_sf"/>
</dbReference>
<evidence type="ECO:0000256" key="7">
    <source>
        <dbReference type="PROSITE-ProRule" id="PRU00042"/>
    </source>
</evidence>
<evidence type="ECO:0000313" key="9">
    <source>
        <dbReference type="EMBL" id="KAL2825772.1"/>
    </source>
</evidence>
<dbReference type="PROSITE" id="PS00028">
    <property type="entry name" value="ZINC_FINGER_C2H2_1"/>
    <property type="match status" value="2"/>
</dbReference>
<evidence type="ECO:0000256" key="5">
    <source>
        <dbReference type="ARBA" id="ARBA00022833"/>
    </source>
</evidence>
<accession>A0ABR4IDE6</accession>
<evidence type="ECO:0000313" key="10">
    <source>
        <dbReference type="Proteomes" id="UP001610335"/>
    </source>
</evidence>
<reference evidence="9 10" key="1">
    <citation type="submission" date="2024-07" db="EMBL/GenBank/DDBJ databases">
        <title>Section-level genome sequencing and comparative genomics of Aspergillus sections Usti and Cavernicolus.</title>
        <authorList>
            <consortium name="Lawrence Berkeley National Laboratory"/>
            <person name="Nybo J.L."/>
            <person name="Vesth T.C."/>
            <person name="Theobald S."/>
            <person name="Frisvad J.C."/>
            <person name="Larsen T.O."/>
            <person name="Kjaerboelling I."/>
            <person name="Rothschild-Mancinelli K."/>
            <person name="Lyhne E.K."/>
            <person name="Kogle M.E."/>
            <person name="Barry K."/>
            <person name="Clum A."/>
            <person name="Na H."/>
            <person name="Ledsgaard L."/>
            <person name="Lin J."/>
            <person name="Lipzen A."/>
            <person name="Kuo A."/>
            <person name="Riley R."/>
            <person name="Mondo S."/>
            <person name="LaButti K."/>
            <person name="Haridas S."/>
            <person name="Pangalinan J."/>
            <person name="Salamov A.A."/>
            <person name="Simmons B.A."/>
            <person name="Magnuson J.K."/>
            <person name="Chen J."/>
            <person name="Drula E."/>
            <person name="Henrissat B."/>
            <person name="Wiebenga A."/>
            <person name="Lubbers R.J."/>
            <person name="Gomes A.C."/>
            <person name="Makela M.R."/>
            <person name="Stajich J."/>
            <person name="Grigoriev I.V."/>
            <person name="Mortensen U.H."/>
            <person name="De vries R.P."/>
            <person name="Baker S.E."/>
            <person name="Andersen M.R."/>
        </authorList>
    </citation>
    <scope>NUCLEOTIDE SEQUENCE [LARGE SCALE GENOMIC DNA]</scope>
    <source>
        <strain evidence="9 10">CBS 600.67</strain>
    </source>
</reference>
<evidence type="ECO:0000256" key="2">
    <source>
        <dbReference type="ARBA" id="ARBA00022723"/>
    </source>
</evidence>
<keyword evidence="4 7" id="KW-0863">Zinc-finger</keyword>
<dbReference type="SMART" id="SM00355">
    <property type="entry name" value="ZnF_C2H2"/>
    <property type="match status" value="2"/>
</dbReference>
<evidence type="ECO:0000256" key="6">
    <source>
        <dbReference type="ARBA" id="ARBA00023242"/>
    </source>
</evidence>
<keyword evidence="3" id="KW-0677">Repeat</keyword>
<keyword evidence="5" id="KW-0862">Zinc</keyword>
<proteinExistence type="predicted"/>
<keyword evidence="2" id="KW-0479">Metal-binding</keyword>
<sequence length="799" mass="91276">MKKHYCTAPGCGKSFSRPSHLQRHAWNHSKSQWICNRCNASFKRLDLLERHKARHASKDRRAGGVGLGILGTKSKYLNRDLAAHRGSGTSPRLSASRNHEMASVHAVETPIQDRPSNEDTIRETVREELSTHVFDPEPAMPLDVPNHESENEEIGNMYHDMTFDLVHFNVTGFAAPMSNNDLQTTSAPCVNEFRNSPKLGSTTTPCQDKPDGRVDDATVRDDHAFSDRNRNAPLILIPVRKRNEVVELITEIRPVRPDGSLVNGDAPDLSLEKMQTCLNLFLDYFNSSYPLLHVPSLDICNLDPIALLSFIIMGATYRDKDAHQLSVCLYDAIIPYIFGGLLSSMVPDLTILQAFMVLECYGMYRAGPYQRENAIFIHSLLLNSVSRISRYHVQACITLPGRLAHAERDWLEFAYAEQYKRLILFFFMWDTQNATCYSFMPNMSTQSLHLELPCSKQLWEAQSESEWRRLATDPDDSCTFLNLVEEFIDSTYRELSRPYNMLGFSLALHGLMSICNDIILFDSRSRYFNMLKRQESNWFGRREQMAYALSSWKAKYEAFAMDAQRDMGTELERNRFHRDNTGLYALYHTAHIVLNCEIRHIQIAAGARAIFGHVVTHTDFEDSCNWMRNWLRNSADSAGRAAWHAAQLFREAMLSLKIWDVNGIFHYPWCLYIATLTCWAYHQFGAEMIDEQEEGAGVDITRLRSRACGSQTCPARTEALRRRSRTSMHHLVATMASVTPAYMDILMGKCCTHGLMIEMTKYLRSIRWTAAYEAMRVLEGLCELPGEEQDTANSSSYET</sequence>
<dbReference type="InterPro" id="IPR051059">
    <property type="entry name" value="VerF-like"/>
</dbReference>
<dbReference type="Gene3D" id="3.30.160.60">
    <property type="entry name" value="Classic Zinc Finger"/>
    <property type="match status" value="1"/>
</dbReference>
<dbReference type="Pfam" id="PF00096">
    <property type="entry name" value="zf-C2H2"/>
    <property type="match status" value="2"/>
</dbReference>
<evidence type="ECO:0000259" key="8">
    <source>
        <dbReference type="PROSITE" id="PS50157"/>
    </source>
</evidence>
<dbReference type="PANTHER" id="PTHR40626:SF18">
    <property type="entry name" value="NICOTINATE CATABOLISM CLUSTER-SPECIFIC TRANSCRIPTION FACTOR"/>
    <property type="match status" value="1"/>
</dbReference>
<gene>
    <name evidence="9" type="ORF">BDW59DRAFT_172144</name>
</gene>
<evidence type="ECO:0000256" key="1">
    <source>
        <dbReference type="ARBA" id="ARBA00004123"/>
    </source>
</evidence>